<reference evidence="4" key="1">
    <citation type="journal article" date="2020" name="mSystems">
        <title>Genome- and Community-Level Interaction Insights into Carbon Utilization and Element Cycling Functions of Hydrothermarchaeota in Hydrothermal Sediment.</title>
        <authorList>
            <person name="Zhou Z."/>
            <person name="Liu Y."/>
            <person name="Xu W."/>
            <person name="Pan J."/>
            <person name="Luo Z.H."/>
            <person name="Li M."/>
        </authorList>
    </citation>
    <scope>NUCLEOTIDE SEQUENCE [LARGE SCALE GENOMIC DNA]</scope>
    <source>
        <strain evidence="4">SpSt-609</strain>
    </source>
</reference>
<comment type="caution">
    <text evidence="4">The sequence shown here is derived from an EMBL/GenBank/DDBJ whole genome shotgun (WGS) entry which is preliminary data.</text>
</comment>
<organism evidence="4">
    <name type="scientific">Fervidobacterium thailandense</name>
    <dbReference type="NCBI Taxonomy" id="1008305"/>
    <lineage>
        <taxon>Bacteria</taxon>
        <taxon>Thermotogati</taxon>
        <taxon>Thermotogota</taxon>
        <taxon>Thermotogae</taxon>
        <taxon>Thermotogales</taxon>
        <taxon>Fervidobacteriaceae</taxon>
        <taxon>Fervidobacterium</taxon>
    </lineage>
</organism>
<protein>
    <submittedName>
        <fullName evidence="4">PhzF family phenazine biosynthesis protein</fullName>
    </submittedName>
</protein>
<dbReference type="Gene3D" id="3.10.310.10">
    <property type="entry name" value="Diaminopimelate Epimerase, Chain A, domain 1"/>
    <property type="match status" value="2"/>
</dbReference>
<accession>A0A7C5VQM9</accession>
<dbReference type="GO" id="GO:0016853">
    <property type="term" value="F:isomerase activity"/>
    <property type="evidence" value="ECO:0007669"/>
    <property type="project" value="UniProtKB-KW"/>
</dbReference>
<dbReference type="Pfam" id="PF02567">
    <property type="entry name" value="PhzC-PhzF"/>
    <property type="match status" value="1"/>
</dbReference>
<evidence type="ECO:0000256" key="1">
    <source>
        <dbReference type="ARBA" id="ARBA00008270"/>
    </source>
</evidence>
<keyword evidence="2" id="KW-0413">Isomerase</keyword>
<dbReference type="AlphaFoldDB" id="A0A7C5VQM9"/>
<dbReference type="EMBL" id="DSZY01000029">
    <property type="protein sequence ID" value="HGU40809.1"/>
    <property type="molecule type" value="Genomic_DNA"/>
</dbReference>
<evidence type="ECO:0000256" key="2">
    <source>
        <dbReference type="ARBA" id="ARBA00023235"/>
    </source>
</evidence>
<proteinExistence type="inferred from homology"/>
<name>A0A7C5VQM9_9BACT</name>
<dbReference type="NCBIfam" id="TIGR00654">
    <property type="entry name" value="PhzF_family"/>
    <property type="match status" value="1"/>
</dbReference>
<dbReference type="GO" id="GO:0005737">
    <property type="term" value="C:cytoplasm"/>
    <property type="evidence" value="ECO:0007669"/>
    <property type="project" value="TreeGrafter"/>
</dbReference>
<dbReference type="SUPFAM" id="SSF54506">
    <property type="entry name" value="Diaminopimelate epimerase-like"/>
    <property type="match status" value="1"/>
</dbReference>
<dbReference type="PANTHER" id="PTHR13774">
    <property type="entry name" value="PHENAZINE BIOSYNTHESIS PROTEIN"/>
    <property type="match status" value="1"/>
</dbReference>
<dbReference type="PANTHER" id="PTHR13774:SF39">
    <property type="entry name" value="BIOSYNTHESIS PROTEIN, PUTATIVE-RELATED"/>
    <property type="match status" value="1"/>
</dbReference>
<evidence type="ECO:0000256" key="3">
    <source>
        <dbReference type="PIRSR" id="PIRSR016184-1"/>
    </source>
</evidence>
<evidence type="ECO:0000313" key="4">
    <source>
        <dbReference type="EMBL" id="HGU40809.1"/>
    </source>
</evidence>
<sequence>MKFFIVDAFTDKPFHGNPAGVLLLQEDEDLQDEAMQKLASELRFSETVFVKKRDEDLQLRYFTPVSEIELCGHATIGAFQAMIEAGWVERYGEYKFDTKLGKLNVRVDSGLIMMKQDIPKIREVISSPEEIEKIASMLQLKFEDIISDGGRLSPAIVSTGLWDLLVPVKDIDTLLHMVPDLNAIEYYTREKGLVSVHVFTFGEREGVLCHARDFAPLYGIPEEAATGTANGALVYYLYHLGLVDANKLHKIRQGESMNRPSEIFAQVYTDETGVSVFVGGYGKVIVSGELKI</sequence>
<comment type="similarity">
    <text evidence="1">Belongs to the PhzF family.</text>
</comment>
<dbReference type="InterPro" id="IPR003719">
    <property type="entry name" value="Phenazine_PhzF-like"/>
</dbReference>
<feature type="active site" evidence="3">
    <location>
        <position position="46"/>
    </location>
</feature>
<dbReference type="PIRSF" id="PIRSF016184">
    <property type="entry name" value="PhzC_PhzF"/>
    <property type="match status" value="1"/>
</dbReference>
<gene>
    <name evidence="4" type="ORF">ENT77_06390</name>
</gene>